<dbReference type="Proteomes" id="UP001234989">
    <property type="component" value="Chromosome 11"/>
</dbReference>
<keyword evidence="3" id="KW-1185">Reference proteome</keyword>
<evidence type="ECO:0000256" key="1">
    <source>
        <dbReference type="SAM" id="MobiDB-lite"/>
    </source>
</evidence>
<dbReference type="AlphaFoldDB" id="A0AAF0UXS5"/>
<proteinExistence type="predicted"/>
<reference evidence="2" key="1">
    <citation type="submission" date="2023-08" db="EMBL/GenBank/DDBJ databases">
        <title>A de novo genome assembly of Solanum verrucosum Schlechtendal, a Mexican diploid species geographically isolated from the other diploid A-genome species in potato relatives.</title>
        <authorList>
            <person name="Hosaka K."/>
        </authorList>
    </citation>
    <scope>NUCLEOTIDE SEQUENCE</scope>
    <source>
        <tissue evidence="2">Young leaves</tissue>
    </source>
</reference>
<accession>A0AAF0UXS5</accession>
<evidence type="ECO:0000313" key="3">
    <source>
        <dbReference type="Proteomes" id="UP001234989"/>
    </source>
</evidence>
<feature type="region of interest" description="Disordered" evidence="1">
    <location>
        <begin position="1"/>
        <end position="43"/>
    </location>
</feature>
<dbReference type="EMBL" id="CP133622">
    <property type="protein sequence ID" value="WMV54432.1"/>
    <property type="molecule type" value="Genomic_DNA"/>
</dbReference>
<name>A0AAF0UXS5_SOLVR</name>
<evidence type="ECO:0000313" key="2">
    <source>
        <dbReference type="EMBL" id="WMV54432.1"/>
    </source>
</evidence>
<protein>
    <submittedName>
        <fullName evidence="2">Uncharacterized protein</fullName>
    </submittedName>
</protein>
<sequence length="71" mass="8205">MESENLGYPEGMEVNQRKEQMEQWPPLPSKEVTPKPVGSEQPVYNLDSGNQARFNQLSFMEGFWKMINRGS</sequence>
<gene>
    <name evidence="2" type="ORF">MTR67_047817</name>
</gene>
<organism evidence="2 3">
    <name type="scientific">Solanum verrucosum</name>
    <dbReference type="NCBI Taxonomy" id="315347"/>
    <lineage>
        <taxon>Eukaryota</taxon>
        <taxon>Viridiplantae</taxon>
        <taxon>Streptophyta</taxon>
        <taxon>Embryophyta</taxon>
        <taxon>Tracheophyta</taxon>
        <taxon>Spermatophyta</taxon>
        <taxon>Magnoliopsida</taxon>
        <taxon>eudicotyledons</taxon>
        <taxon>Gunneridae</taxon>
        <taxon>Pentapetalae</taxon>
        <taxon>asterids</taxon>
        <taxon>lamiids</taxon>
        <taxon>Solanales</taxon>
        <taxon>Solanaceae</taxon>
        <taxon>Solanoideae</taxon>
        <taxon>Solaneae</taxon>
        <taxon>Solanum</taxon>
    </lineage>
</organism>